<gene>
    <name evidence="1" type="ORF">M5I08_02675</name>
</gene>
<name>A0ABY4QKR1_9MYCO</name>
<proteinExistence type="predicted"/>
<protein>
    <submittedName>
        <fullName evidence="1">Uncharacterized protein</fullName>
    </submittedName>
</protein>
<evidence type="ECO:0000313" key="1">
    <source>
        <dbReference type="EMBL" id="UQX11444.1"/>
    </source>
</evidence>
<dbReference type="EMBL" id="CP097320">
    <property type="protein sequence ID" value="UQX11444.1"/>
    <property type="molecule type" value="Genomic_DNA"/>
</dbReference>
<accession>A0ABY4QKR1</accession>
<evidence type="ECO:0000313" key="2">
    <source>
        <dbReference type="Proteomes" id="UP001056610"/>
    </source>
</evidence>
<organism evidence="1 2">
    <name type="scientific">Candidatus Mycobacterium methanotrophicum</name>
    <dbReference type="NCBI Taxonomy" id="2943498"/>
    <lineage>
        <taxon>Bacteria</taxon>
        <taxon>Bacillati</taxon>
        <taxon>Actinomycetota</taxon>
        <taxon>Actinomycetes</taxon>
        <taxon>Mycobacteriales</taxon>
        <taxon>Mycobacteriaceae</taxon>
        <taxon>Mycobacterium</taxon>
    </lineage>
</organism>
<keyword evidence="2" id="KW-1185">Reference proteome</keyword>
<reference evidence="1" key="1">
    <citation type="submission" date="2022-05" db="EMBL/GenBank/DDBJ databases">
        <title>A methanotrophic Mycobacterium dominates a cave microbial ecosystem.</title>
        <authorList>
            <person name="Van Spanning R.J.M."/>
            <person name="Guan Q."/>
            <person name="Melkonian C."/>
            <person name="Gallant J."/>
            <person name="Polerecky L."/>
            <person name="Flot J.-F."/>
            <person name="Brandt B.W."/>
            <person name="Braster M."/>
            <person name="Iturbe Espinoza P."/>
            <person name="Aerts J."/>
            <person name="Meima-Franke M."/>
            <person name="Piersma S.R."/>
            <person name="Bunduc C."/>
            <person name="Ummels R."/>
            <person name="Pain A."/>
            <person name="Fleming E.J."/>
            <person name="van der Wel N."/>
            <person name="Gherman V.D."/>
            <person name="Sarbu S.M."/>
            <person name="Bodelier P.L.E."/>
            <person name="Bitter W."/>
        </authorList>
    </citation>
    <scope>NUCLEOTIDE SEQUENCE</scope>
    <source>
        <strain evidence="1">Sulfur Cave</strain>
    </source>
</reference>
<dbReference type="Proteomes" id="UP001056610">
    <property type="component" value="Chromosome"/>
</dbReference>
<sequence>MRDQFLVEIAAAGAVSSLDELNRLFTAWCHQHYHRVFSAIGRTVPTLYKTACVNSTPWHT</sequence>